<dbReference type="InterPro" id="IPR001227">
    <property type="entry name" value="Ac_transferase_dom_sf"/>
</dbReference>
<feature type="active site" description="Proton acceptor; for dehydratase activity" evidence="7">
    <location>
        <position position="1040"/>
    </location>
</feature>
<dbReference type="InterPro" id="IPR032821">
    <property type="entry name" value="PKS_assoc"/>
</dbReference>
<evidence type="ECO:0000256" key="6">
    <source>
        <dbReference type="ARBA" id="ARBA00022679"/>
    </source>
</evidence>
<dbReference type="GO" id="GO:0004312">
    <property type="term" value="F:fatty acid synthase activity"/>
    <property type="evidence" value="ECO:0007669"/>
    <property type="project" value="TreeGrafter"/>
</dbReference>
<dbReference type="Pfam" id="PF00550">
    <property type="entry name" value="PP-binding"/>
    <property type="match status" value="2"/>
</dbReference>
<dbReference type="Pfam" id="PF21089">
    <property type="entry name" value="PKS_DH_N"/>
    <property type="match status" value="1"/>
</dbReference>
<dbReference type="FunFam" id="3.40.47.10:FF:000019">
    <property type="entry name" value="Polyketide synthase type I"/>
    <property type="match status" value="1"/>
</dbReference>
<dbReference type="Pfam" id="PF08659">
    <property type="entry name" value="KR"/>
    <property type="match status" value="1"/>
</dbReference>
<dbReference type="SMART" id="SM00825">
    <property type="entry name" value="PKS_KS"/>
    <property type="match status" value="1"/>
</dbReference>
<dbReference type="Pfam" id="PF02801">
    <property type="entry name" value="Ketoacyl-synt_C"/>
    <property type="match status" value="1"/>
</dbReference>
<dbReference type="Proteomes" id="UP000317944">
    <property type="component" value="Unassembled WGS sequence"/>
</dbReference>
<dbReference type="InterPro" id="IPR020807">
    <property type="entry name" value="PKS_DH"/>
</dbReference>
<dbReference type="GO" id="GO:0004315">
    <property type="term" value="F:3-oxoacyl-[acyl-carrier-protein] synthase activity"/>
    <property type="evidence" value="ECO:0007669"/>
    <property type="project" value="InterPro"/>
</dbReference>
<dbReference type="SMART" id="SM00827">
    <property type="entry name" value="PKS_AT"/>
    <property type="match status" value="1"/>
</dbReference>
<dbReference type="PROSITE" id="PS52004">
    <property type="entry name" value="KS3_2"/>
    <property type="match status" value="1"/>
</dbReference>
<evidence type="ECO:0000256" key="2">
    <source>
        <dbReference type="ARBA" id="ARBA00003299"/>
    </source>
</evidence>
<dbReference type="InterPro" id="IPR014030">
    <property type="entry name" value="Ketoacyl_synth_N"/>
</dbReference>
<dbReference type="PROSITE" id="PS00606">
    <property type="entry name" value="KS3_1"/>
    <property type="match status" value="1"/>
</dbReference>
<dbReference type="Gene3D" id="3.30.70.3290">
    <property type="match status" value="1"/>
</dbReference>
<dbReference type="InterPro" id="IPR049552">
    <property type="entry name" value="PKS_DH_N"/>
</dbReference>
<dbReference type="GO" id="GO:0031177">
    <property type="term" value="F:phosphopantetheine binding"/>
    <property type="evidence" value="ECO:0007669"/>
    <property type="project" value="InterPro"/>
</dbReference>
<dbReference type="InterPro" id="IPR020841">
    <property type="entry name" value="PKS_Beta-ketoAc_synthase_dom"/>
</dbReference>
<dbReference type="InterPro" id="IPR036291">
    <property type="entry name" value="NAD(P)-bd_dom_sf"/>
</dbReference>
<feature type="domain" description="Carrier" evidence="8">
    <location>
        <begin position="10"/>
        <end position="85"/>
    </location>
</feature>
<dbReference type="Gene3D" id="1.10.1200.10">
    <property type="entry name" value="ACP-like"/>
    <property type="match status" value="2"/>
</dbReference>
<comment type="pathway">
    <text evidence="3">Antibiotic biosynthesis; bacillaene biosynthesis.</text>
</comment>
<dbReference type="InterPro" id="IPR057326">
    <property type="entry name" value="KR_dom"/>
</dbReference>
<evidence type="ECO:0000256" key="5">
    <source>
        <dbReference type="ARBA" id="ARBA00022553"/>
    </source>
</evidence>
<dbReference type="SUPFAM" id="SSF47336">
    <property type="entry name" value="ACP-like"/>
    <property type="match status" value="2"/>
</dbReference>
<dbReference type="Gene3D" id="3.40.50.720">
    <property type="entry name" value="NAD(P)-binding Rossmann-like Domain"/>
    <property type="match status" value="1"/>
</dbReference>
<dbReference type="PANTHER" id="PTHR43775:SF37">
    <property type="entry name" value="SI:DKEY-61P9.11"/>
    <property type="match status" value="1"/>
</dbReference>
<dbReference type="GO" id="GO:0006633">
    <property type="term" value="P:fatty acid biosynthetic process"/>
    <property type="evidence" value="ECO:0007669"/>
    <property type="project" value="InterPro"/>
</dbReference>
<accession>A0A544UCL4</accession>
<evidence type="ECO:0000256" key="4">
    <source>
        <dbReference type="ARBA" id="ARBA00022450"/>
    </source>
</evidence>
<feature type="region of interest" description="N-terminal hotdog fold" evidence="7">
    <location>
        <begin position="1007"/>
        <end position="1134"/>
    </location>
</feature>
<feature type="active site" description="Proton donor; for dehydratase activity" evidence="7">
    <location>
        <position position="1209"/>
    </location>
</feature>
<dbReference type="InterPro" id="IPR036736">
    <property type="entry name" value="ACP-like_sf"/>
</dbReference>
<dbReference type="InterPro" id="IPR016036">
    <property type="entry name" value="Malonyl_transacylase_ACP-bd"/>
</dbReference>
<dbReference type="OrthoDB" id="9765680at2"/>
<proteinExistence type="predicted"/>
<feature type="region of interest" description="C-terminal hotdog fold" evidence="7">
    <location>
        <begin position="1149"/>
        <end position="1300"/>
    </location>
</feature>
<organism evidence="11 12">
    <name type="scientific">Lysinibacillus sphaericus</name>
    <name type="common">Bacillus sphaericus</name>
    <dbReference type="NCBI Taxonomy" id="1421"/>
    <lineage>
        <taxon>Bacteria</taxon>
        <taxon>Bacillati</taxon>
        <taxon>Bacillota</taxon>
        <taxon>Bacilli</taxon>
        <taxon>Bacillales</taxon>
        <taxon>Bacillaceae</taxon>
        <taxon>Lysinibacillus</taxon>
    </lineage>
</organism>
<keyword evidence="5" id="KW-0597">Phosphoprotein</keyword>
<dbReference type="InterPro" id="IPR014043">
    <property type="entry name" value="Acyl_transferase_dom"/>
</dbReference>
<dbReference type="SUPFAM" id="SSF51735">
    <property type="entry name" value="NAD(P)-binding Rossmann-fold domains"/>
    <property type="match status" value="2"/>
</dbReference>
<comment type="function">
    <text evidence="2">Involved in some intermediate steps for the synthesis of the antibiotic polyketide bacillaene which is involved in secondary metabolism.</text>
</comment>
<evidence type="ECO:0000256" key="3">
    <source>
        <dbReference type="ARBA" id="ARBA00004789"/>
    </source>
</evidence>
<evidence type="ECO:0000256" key="1">
    <source>
        <dbReference type="ARBA" id="ARBA00001957"/>
    </source>
</evidence>
<dbReference type="SMART" id="SM00822">
    <property type="entry name" value="PKS_KR"/>
    <property type="match status" value="1"/>
</dbReference>
<dbReference type="PROSITE" id="PS52019">
    <property type="entry name" value="PKS_MFAS_DH"/>
    <property type="match status" value="1"/>
</dbReference>
<evidence type="ECO:0000259" key="9">
    <source>
        <dbReference type="PROSITE" id="PS52004"/>
    </source>
</evidence>
<dbReference type="EMBL" id="SADV01000015">
    <property type="protein sequence ID" value="TQR30082.1"/>
    <property type="molecule type" value="Genomic_DNA"/>
</dbReference>
<dbReference type="SUPFAM" id="SSF52151">
    <property type="entry name" value="FabD/lysophospholipase-like"/>
    <property type="match status" value="1"/>
</dbReference>
<dbReference type="SUPFAM" id="SSF53901">
    <property type="entry name" value="Thiolase-like"/>
    <property type="match status" value="1"/>
</dbReference>
<dbReference type="InterPro" id="IPR016035">
    <property type="entry name" value="Acyl_Trfase/lysoPLipase"/>
</dbReference>
<dbReference type="SUPFAM" id="SSF55048">
    <property type="entry name" value="Probable ACP-binding domain of malonyl-CoA ACP transacylase"/>
    <property type="match status" value="1"/>
</dbReference>
<evidence type="ECO:0000256" key="7">
    <source>
        <dbReference type="PROSITE-ProRule" id="PRU01363"/>
    </source>
</evidence>
<dbReference type="Pfam" id="PF14765">
    <property type="entry name" value="PS-DH"/>
    <property type="match status" value="1"/>
</dbReference>
<comment type="caution">
    <text evidence="11">The sequence shown here is derived from an EMBL/GenBank/DDBJ whole genome shotgun (WGS) entry which is preliminary data.</text>
</comment>
<dbReference type="CDD" id="cd00833">
    <property type="entry name" value="PKS"/>
    <property type="match status" value="1"/>
</dbReference>
<feature type="domain" description="PKS/mFAS DH" evidence="10">
    <location>
        <begin position="1007"/>
        <end position="1300"/>
    </location>
</feature>
<dbReference type="PANTHER" id="PTHR43775">
    <property type="entry name" value="FATTY ACID SYNTHASE"/>
    <property type="match status" value="1"/>
</dbReference>
<keyword evidence="4" id="KW-0596">Phosphopantetheine</keyword>
<evidence type="ECO:0000259" key="10">
    <source>
        <dbReference type="PROSITE" id="PS52019"/>
    </source>
</evidence>
<dbReference type="InterPro" id="IPR050091">
    <property type="entry name" value="PKS_NRPS_Biosynth_Enz"/>
</dbReference>
<dbReference type="Pfam" id="PF16197">
    <property type="entry name" value="KAsynt_C_assoc"/>
    <property type="match status" value="1"/>
</dbReference>
<dbReference type="InterPro" id="IPR016039">
    <property type="entry name" value="Thiolase-like"/>
</dbReference>
<evidence type="ECO:0000259" key="8">
    <source>
        <dbReference type="PROSITE" id="PS50075"/>
    </source>
</evidence>
<name>A0A544UCL4_LYSSH</name>
<gene>
    <name evidence="11" type="ORF">C7Y47_16490</name>
</gene>
<protein>
    <submittedName>
        <fullName evidence="11">SDR family NAD(P)-dependent oxidoreductase</fullName>
    </submittedName>
</protein>
<comment type="cofactor">
    <cofactor evidence="1">
        <name>pantetheine 4'-phosphate</name>
        <dbReference type="ChEBI" id="CHEBI:47942"/>
    </cofactor>
</comment>
<dbReference type="Gene3D" id="3.40.366.10">
    <property type="entry name" value="Malonyl-Coenzyme A Acyl Carrier Protein, domain 2"/>
    <property type="match status" value="1"/>
</dbReference>
<feature type="domain" description="Ketosynthase family 3 (KS3)" evidence="9">
    <location>
        <begin position="105"/>
        <end position="533"/>
    </location>
</feature>
<evidence type="ECO:0000313" key="11">
    <source>
        <dbReference type="EMBL" id="TQR30082.1"/>
    </source>
</evidence>
<sequence>MYLMEINIKYSKQNIQSYLVDLIEDILDLNISRYDEPFTDLGLASIDIPLFIEKVSKRFGINIQVSSLFEYPNINEYTDYLFNELNKEEKTVNNSIDSDLHATDKDSIAIVGISCRFPAGANSPEEYWDILMNGKDAISNMPEERWEIEKFYSSDKREPGKLYTKKGGFLNIPIDEFDAKFFNISPKEAYALDPQQRMLLELTWEAFENSGINIGNYFGSNTGVYVGIAGEEYSFAHYKSGDLRKIDAYSLTGTTFSTACGRISYTFGFEGPSMVLDTACSSSLTALHVACKALEAGEVDTAVVAGVNLMISPAIHVCFSKLEAISEDGRSKSFDESANGYGRGEGAGVIILKRLKDAEKNDDNILGVIRGTAVNQDGKSNGLTAPNGLAQEKVIKKALKDAKLNESDIDYIEMHGTGTKLGDPIEVKAVVETYGKNRTKENPLKIGSVKSNIGHLEAAAGMASIIKVLLSFKNDVIPGNLYFKNPNPFIQWDKSPVKVVESNADWKNNGEKRRVGINGFGFGGSNAHIIIEEPPKKKSVIKNSNDLVYILKLSAKSERSLRNNILNYLNYMKSDSVNIKDVVYTNNLSRFDFDYRFTVSGRTKEEIMNRMESYLINGNKIGISTNVNEPIKFQKETEVVFLFTGQGSQYVGMGKELYDNNPTFREVFDECDKLFKPFLLKSLVDLIYSGKCTNEEVEKTLYAQPLIFTIEYSICKMWEKMGVKPSIVLGHSIGEYAAAVVAGIMNLNDAVKLVAIRGRLMDSAPGEGAMLSIYANEKIVNKLIEKYDDALSLAIYNAENNIVVSGEKNTIEELAKEAEKQKIKVARLYVSHAFHSNLMVPILEDFKEIASQVKFKQSRVNYISSTFARAIGEEEILDANYWTNHIKEKVDFYHSITSIKDAEDKVFLEVGANKTLCALSKLSLRGDIKLLNSLDMKKSDWEQISYSLGELYCSGVKVLWDKFETNINKTYNRVQLPTYSFERKPYWMEPVCSHEKKLPDQIRNDYHPIIGQRFSTPQLKNSLVYQNSFTMNSPYFMKEHIIFDTAISPAAAHMSMLVSIIEDYYKSSVCTIENVEFHSPLIASKGDERTVQILIEDIHEERKKFQIISKDSKAEHGDWSTHCQGSLTVIKDETSEKKINIDDLKNMFSEDLSGFNIYDVMGKFGFNLGEGFKRIKRVWKGESEGVCLIDPKIEIPNKESYTLYPGLIDSIFQSVFAVSELSRKMNSEKTTDVLKTTIPISLGKIKYFYKDAESYWCHVKVNNNQKEGVSGNIDVYNEKGEIVFEIDNIMAKLTDRKSLLKELNYSGDQMLYNVEWVEKSLGNIEVKSNEKFIIFSNNNEICNKISDKLSLLGMDSIKVLSGKKLMELDDKTYCISDNEKEDFYTLFKDIVYKFDNEKFNILFISESNEESNNQITLETLKEKTACSQLLHLVQAITDLNLVEKMNLKVLTNNVHDLDDSPISIYQSTLWGFSQVIRLEFNPLWGGIIDVDSSMINKEIDDVIIKEIITNDEKQVCLRNNNKRYVSRLVKNTYSKKNHKNLDIAIKSEATYLITGGTGSIGMLYSEYLIEKGARNLVLLSRNKPKGDILDKVKSWEERGIKVLICQVDVSKESDISALISDITENFPEIKGVVHAAGILDDRLIRDQSWESFEQMFMSKVFGTYNLHHSLRNCELDFFVMMSSIASVIGNIGQANYAAANYFMNIFSQYRRKLNLPAISICWGPWSEIGMASRNEGNMKRIEKQGIYSISTELGMKMIDKLFNINHSSILVADMNWDLYNENTKLEEITTFLSKLINLDNVINKKDKTNSEINILSILRSLKFSERHDYLQEKLKNIAATLMGFEDASLLVLDQSLTEQGADSLMIFSMRNEINKLISKELDISVFFNYPSLKELNDYLLIEVISFEEEISENDINNDDLNTSETIDDLLAEIESLVD</sequence>
<keyword evidence="6" id="KW-0808">Transferase</keyword>
<dbReference type="InterPro" id="IPR020806">
    <property type="entry name" value="PKS_PP-bd"/>
</dbReference>
<dbReference type="CDD" id="cd08955">
    <property type="entry name" value="KR_2_FAS_SDR_x"/>
    <property type="match status" value="1"/>
</dbReference>
<dbReference type="Pfam" id="PF00109">
    <property type="entry name" value="ketoacyl-synt"/>
    <property type="match status" value="1"/>
</dbReference>
<dbReference type="Pfam" id="PF00698">
    <property type="entry name" value="Acyl_transf_1"/>
    <property type="match status" value="1"/>
</dbReference>
<dbReference type="Gene3D" id="3.10.129.110">
    <property type="entry name" value="Polyketide synthase dehydratase"/>
    <property type="match status" value="1"/>
</dbReference>
<dbReference type="InterPro" id="IPR049551">
    <property type="entry name" value="PKS_DH_C"/>
</dbReference>
<dbReference type="SMART" id="SM00826">
    <property type="entry name" value="PKS_DH"/>
    <property type="match status" value="1"/>
</dbReference>
<dbReference type="InterPro" id="IPR049900">
    <property type="entry name" value="PKS_mFAS_DH"/>
</dbReference>
<dbReference type="InterPro" id="IPR018201">
    <property type="entry name" value="Ketoacyl_synth_AS"/>
</dbReference>
<feature type="domain" description="Carrier" evidence="8">
    <location>
        <begin position="1828"/>
        <end position="1903"/>
    </location>
</feature>
<dbReference type="InterPro" id="IPR009081">
    <property type="entry name" value="PP-bd_ACP"/>
</dbReference>
<evidence type="ECO:0000313" key="12">
    <source>
        <dbReference type="Proteomes" id="UP000317944"/>
    </source>
</evidence>
<dbReference type="SMART" id="SM00823">
    <property type="entry name" value="PKS_PP"/>
    <property type="match status" value="2"/>
</dbReference>
<dbReference type="Gene3D" id="3.40.47.10">
    <property type="match status" value="1"/>
</dbReference>
<dbReference type="InterPro" id="IPR013968">
    <property type="entry name" value="PKS_KR"/>
</dbReference>
<dbReference type="SMART" id="SM01294">
    <property type="entry name" value="PKS_PP_betabranch"/>
    <property type="match status" value="1"/>
</dbReference>
<dbReference type="InterPro" id="IPR014031">
    <property type="entry name" value="Ketoacyl_synth_C"/>
</dbReference>
<dbReference type="InterPro" id="IPR042104">
    <property type="entry name" value="PKS_dehydratase_sf"/>
</dbReference>
<dbReference type="PROSITE" id="PS50075">
    <property type="entry name" value="CARRIER"/>
    <property type="match status" value="2"/>
</dbReference>
<reference evidence="11 12" key="1">
    <citation type="submission" date="2018-03" db="EMBL/GenBank/DDBJ databases">
        <title>Aerobic endospore-forming bacteria genome sequencing and assembly.</title>
        <authorList>
            <person name="Cavalcante D.A."/>
            <person name="Driks A."/>
            <person name="Putonti C."/>
            <person name="De-Souza M.T."/>
        </authorList>
    </citation>
    <scope>NUCLEOTIDE SEQUENCE [LARGE SCALE GENOMIC DNA]</scope>
    <source>
        <strain evidence="11 12">SDF0037</strain>
    </source>
</reference>